<organism evidence="2 3">
    <name type="scientific">Rhodococcus koreensis</name>
    <dbReference type="NCBI Taxonomy" id="99653"/>
    <lineage>
        <taxon>Bacteria</taxon>
        <taxon>Bacillati</taxon>
        <taxon>Actinomycetota</taxon>
        <taxon>Actinomycetes</taxon>
        <taxon>Mycobacteriales</taxon>
        <taxon>Nocardiaceae</taxon>
        <taxon>Rhodococcus</taxon>
    </lineage>
</organism>
<dbReference type="Proteomes" id="UP000183561">
    <property type="component" value="Unassembled WGS sequence"/>
</dbReference>
<accession>A0A1H4MU83</accession>
<sequence length="98" mass="10464">MPTDTPAAAGRNPSKKARAQLLSTAVALLAEQYGCGQEAAFDALLDIAPRNHASVANAAEHVLSRRSMVDGRKFFARAPDGPRDLRQTPHATTEPADR</sequence>
<proteinExistence type="predicted"/>
<evidence type="ECO:0000313" key="3">
    <source>
        <dbReference type="Proteomes" id="UP000183561"/>
    </source>
</evidence>
<dbReference type="AlphaFoldDB" id="A0A1H4MU83"/>
<evidence type="ECO:0000256" key="1">
    <source>
        <dbReference type="SAM" id="MobiDB-lite"/>
    </source>
</evidence>
<gene>
    <name evidence="2" type="ORF">SAMN04490239_1968</name>
</gene>
<protein>
    <submittedName>
        <fullName evidence="2">ANTAR domain-containing protein</fullName>
    </submittedName>
</protein>
<keyword evidence="3" id="KW-1185">Reference proteome</keyword>
<feature type="region of interest" description="Disordered" evidence="1">
    <location>
        <begin position="76"/>
        <end position="98"/>
    </location>
</feature>
<name>A0A1H4MU83_9NOCA</name>
<dbReference type="RefSeq" id="WP_244163571.1">
    <property type="nucleotide sequence ID" value="NZ_FNSV01000005.1"/>
</dbReference>
<dbReference type="EMBL" id="FNSV01000005">
    <property type="protein sequence ID" value="SEB86503.1"/>
    <property type="molecule type" value="Genomic_DNA"/>
</dbReference>
<evidence type="ECO:0000313" key="2">
    <source>
        <dbReference type="EMBL" id="SEB86503.1"/>
    </source>
</evidence>
<reference evidence="3" key="1">
    <citation type="submission" date="2016-10" db="EMBL/GenBank/DDBJ databases">
        <authorList>
            <person name="Varghese N."/>
            <person name="Submissions S."/>
        </authorList>
    </citation>
    <scope>NUCLEOTIDE SEQUENCE [LARGE SCALE GENOMIC DNA]</scope>
    <source>
        <strain evidence="3">DSM 44498</strain>
    </source>
</reference>